<dbReference type="GO" id="GO:0000287">
    <property type="term" value="F:magnesium ion binding"/>
    <property type="evidence" value="ECO:0007669"/>
    <property type="project" value="TreeGrafter"/>
</dbReference>
<dbReference type="Pfam" id="PF08282">
    <property type="entry name" value="Hydrolase_3"/>
    <property type="match status" value="1"/>
</dbReference>
<dbReference type="AlphaFoldDB" id="A0A841HUW0"/>
<dbReference type="Gene3D" id="3.40.50.1000">
    <property type="entry name" value="HAD superfamily/HAD-like"/>
    <property type="match status" value="1"/>
</dbReference>
<accession>A0A841HUW0</accession>
<dbReference type="InterPro" id="IPR023214">
    <property type="entry name" value="HAD_sf"/>
</dbReference>
<dbReference type="InterPro" id="IPR000150">
    <property type="entry name" value="Cof"/>
</dbReference>
<dbReference type="NCBIfam" id="TIGR00099">
    <property type="entry name" value="Cof-subfamily"/>
    <property type="match status" value="1"/>
</dbReference>
<dbReference type="RefSeq" id="WP_183983442.1">
    <property type="nucleotide sequence ID" value="NZ_JACHHG010000001.1"/>
</dbReference>
<dbReference type="GO" id="GO:0005829">
    <property type="term" value="C:cytosol"/>
    <property type="evidence" value="ECO:0007669"/>
    <property type="project" value="TreeGrafter"/>
</dbReference>
<dbReference type="GO" id="GO:0016791">
    <property type="term" value="F:phosphatase activity"/>
    <property type="evidence" value="ECO:0007669"/>
    <property type="project" value="TreeGrafter"/>
</dbReference>
<dbReference type="Proteomes" id="UP000569951">
    <property type="component" value="Unassembled WGS sequence"/>
</dbReference>
<name>A0A841HUW0_9DEIO</name>
<evidence type="ECO:0008006" key="3">
    <source>
        <dbReference type="Google" id="ProtNLM"/>
    </source>
</evidence>
<dbReference type="PROSITE" id="PS01229">
    <property type="entry name" value="COF_2"/>
    <property type="match status" value="1"/>
</dbReference>
<comment type="caution">
    <text evidence="1">The sequence shown here is derived from an EMBL/GenBank/DDBJ whole genome shotgun (WGS) entry which is preliminary data.</text>
</comment>
<dbReference type="EMBL" id="JACHHG010000001">
    <property type="protein sequence ID" value="MBB6096706.1"/>
    <property type="molecule type" value="Genomic_DNA"/>
</dbReference>
<protein>
    <recommendedName>
        <fullName evidence="3">Cof-type HAD-IIB family hydrolase</fullName>
    </recommendedName>
</protein>
<dbReference type="PANTHER" id="PTHR10000">
    <property type="entry name" value="PHOSPHOSERINE PHOSPHATASE"/>
    <property type="match status" value="1"/>
</dbReference>
<keyword evidence="2" id="KW-1185">Reference proteome</keyword>
<dbReference type="SUPFAM" id="SSF56784">
    <property type="entry name" value="HAD-like"/>
    <property type="match status" value="1"/>
</dbReference>
<evidence type="ECO:0000313" key="1">
    <source>
        <dbReference type="EMBL" id="MBB6096706.1"/>
    </source>
</evidence>
<gene>
    <name evidence="1" type="ORF">HNR42_000118</name>
</gene>
<dbReference type="InterPro" id="IPR006379">
    <property type="entry name" value="HAD-SF_hydro_IIB"/>
</dbReference>
<reference evidence="1 2" key="1">
    <citation type="submission" date="2020-08" db="EMBL/GenBank/DDBJ databases">
        <title>Genomic Encyclopedia of Type Strains, Phase IV (KMG-IV): sequencing the most valuable type-strain genomes for metagenomic binning, comparative biology and taxonomic classification.</title>
        <authorList>
            <person name="Goeker M."/>
        </authorList>
    </citation>
    <scope>NUCLEOTIDE SEQUENCE [LARGE SCALE GENOMIC DNA]</scope>
    <source>
        <strain evidence="1 2">DSM 21458</strain>
    </source>
</reference>
<evidence type="ECO:0000313" key="2">
    <source>
        <dbReference type="Proteomes" id="UP000569951"/>
    </source>
</evidence>
<proteinExistence type="predicted"/>
<organism evidence="1 2">
    <name type="scientific">Deinobacterium chartae</name>
    <dbReference type="NCBI Taxonomy" id="521158"/>
    <lineage>
        <taxon>Bacteria</taxon>
        <taxon>Thermotogati</taxon>
        <taxon>Deinococcota</taxon>
        <taxon>Deinococci</taxon>
        <taxon>Deinococcales</taxon>
        <taxon>Deinococcaceae</taxon>
        <taxon>Deinobacterium</taxon>
    </lineage>
</organism>
<sequence>MIDLICIDVDGTLVGTSGEVLPEVWEAARAARARGQHLALSTGRPAFGKALEYARQLDPQGWHIFQSGASIVNVDSGETLSKPLSSEILTRLVEMSRARHWILEVYNDTDYAVERAERRAVEHADLLGVPFRTRDPLSLEGPIVRAQWVAPIDETATYLASRFEGIEYSPAGSPIMQDTMFISITQAGVDKASAVTALAGRLGIPLERVMMVGDGHNDAQAMRVVGAGVAMGNADAEAKAAARYHVGHVDQGGLIEALELSTRL</sequence>
<dbReference type="InterPro" id="IPR036412">
    <property type="entry name" value="HAD-like_sf"/>
</dbReference>
<dbReference type="PANTHER" id="PTHR10000:SF8">
    <property type="entry name" value="HAD SUPERFAMILY HYDROLASE-LIKE, TYPE 3"/>
    <property type="match status" value="1"/>
</dbReference>
<dbReference type="NCBIfam" id="TIGR01484">
    <property type="entry name" value="HAD-SF-IIB"/>
    <property type="match status" value="1"/>
</dbReference>
<dbReference type="Gene3D" id="3.30.1240.10">
    <property type="match status" value="1"/>
</dbReference>